<evidence type="ECO:0000256" key="7">
    <source>
        <dbReference type="ARBA" id="ARBA00022490"/>
    </source>
</evidence>
<accession>A0A4R9C1H0</accession>
<keyword evidence="14 19" id="KW-0131">Cell cycle</keyword>
<comment type="subcellular location">
    <subcellularLocation>
        <location evidence="2 19 20">Cytoplasm</location>
    </subcellularLocation>
</comment>
<evidence type="ECO:0000256" key="17">
    <source>
        <dbReference type="ARBA" id="ARBA00032324"/>
    </source>
</evidence>
<keyword evidence="13 19" id="KW-0573">Peptidoglycan synthesis</keyword>
<proteinExistence type="inferred from homology"/>
<dbReference type="InterPro" id="IPR005762">
    <property type="entry name" value="MurD"/>
</dbReference>
<comment type="caution">
    <text evidence="23">The sequence shown here is derived from an EMBL/GenBank/DDBJ whole genome shotgun (WGS) entry which is preliminary data.</text>
</comment>
<evidence type="ECO:0000256" key="9">
    <source>
        <dbReference type="ARBA" id="ARBA00022618"/>
    </source>
</evidence>
<keyword evidence="8 19" id="KW-0436">Ligase</keyword>
<dbReference type="GO" id="GO:0005524">
    <property type="term" value="F:ATP binding"/>
    <property type="evidence" value="ECO:0007669"/>
    <property type="project" value="UniProtKB-UniRule"/>
</dbReference>
<evidence type="ECO:0000256" key="18">
    <source>
        <dbReference type="ARBA" id="ARBA00047632"/>
    </source>
</evidence>
<keyword evidence="12 19" id="KW-0133">Cell shape</keyword>
<evidence type="ECO:0000256" key="6">
    <source>
        <dbReference type="ARBA" id="ARBA00015655"/>
    </source>
</evidence>
<dbReference type="Gene3D" id="3.90.190.20">
    <property type="entry name" value="Mur ligase, C-terminal domain"/>
    <property type="match status" value="1"/>
</dbReference>
<evidence type="ECO:0000256" key="19">
    <source>
        <dbReference type="HAMAP-Rule" id="MF_00639"/>
    </source>
</evidence>
<evidence type="ECO:0000256" key="3">
    <source>
        <dbReference type="ARBA" id="ARBA00004752"/>
    </source>
</evidence>
<dbReference type="GO" id="GO:0008360">
    <property type="term" value="P:regulation of cell shape"/>
    <property type="evidence" value="ECO:0007669"/>
    <property type="project" value="UniProtKB-KW"/>
</dbReference>
<organism evidence="23 24">
    <name type="scientific">Helcococcus ovis</name>
    <dbReference type="NCBI Taxonomy" id="72026"/>
    <lineage>
        <taxon>Bacteria</taxon>
        <taxon>Bacillati</taxon>
        <taxon>Bacillota</taxon>
        <taxon>Tissierellia</taxon>
        <taxon>Tissierellales</taxon>
        <taxon>Peptoniphilaceae</taxon>
        <taxon>Helcococcus</taxon>
    </lineage>
</organism>
<evidence type="ECO:0000259" key="22">
    <source>
        <dbReference type="Pfam" id="PF08245"/>
    </source>
</evidence>
<keyword evidence="24" id="KW-1185">Reference proteome</keyword>
<dbReference type="Pfam" id="PF21799">
    <property type="entry name" value="MurD-like_N"/>
    <property type="match status" value="1"/>
</dbReference>
<dbReference type="UniPathway" id="UPA00219"/>
<evidence type="ECO:0000256" key="15">
    <source>
        <dbReference type="ARBA" id="ARBA00023316"/>
    </source>
</evidence>
<gene>
    <name evidence="19 23" type="primary">murD</name>
    <name evidence="23" type="ORF">EQF91_03885</name>
</gene>
<dbReference type="Pfam" id="PF02875">
    <property type="entry name" value="Mur_ligase_C"/>
    <property type="match status" value="1"/>
</dbReference>
<evidence type="ECO:0000256" key="20">
    <source>
        <dbReference type="RuleBase" id="RU003664"/>
    </source>
</evidence>
<dbReference type="Gene3D" id="3.40.50.720">
    <property type="entry name" value="NAD(P)-binding Rossmann-like Domain"/>
    <property type="match status" value="1"/>
</dbReference>
<dbReference type="PROSITE" id="PS01011">
    <property type="entry name" value="FOLYLPOLYGLU_SYNT_1"/>
    <property type="match status" value="1"/>
</dbReference>
<evidence type="ECO:0000313" key="23">
    <source>
        <dbReference type="EMBL" id="TFF66452.1"/>
    </source>
</evidence>
<keyword evidence="7 19" id="KW-0963">Cytoplasm</keyword>
<evidence type="ECO:0000256" key="16">
    <source>
        <dbReference type="ARBA" id="ARBA00030398"/>
    </source>
</evidence>
<evidence type="ECO:0000256" key="14">
    <source>
        <dbReference type="ARBA" id="ARBA00023306"/>
    </source>
</evidence>
<dbReference type="HAMAP" id="MF_00639">
    <property type="entry name" value="MurD"/>
    <property type="match status" value="1"/>
</dbReference>
<evidence type="ECO:0000259" key="21">
    <source>
        <dbReference type="Pfam" id="PF02875"/>
    </source>
</evidence>
<evidence type="ECO:0000256" key="5">
    <source>
        <dbReference type="ARBA" id="ARBA00012212"/>
    </source>
</evidence>
<dbReference type="GO" id="GO:0004326">
    <property type="term" value="F:tetrahydrofolylpolyglutamate synthase activity"/>
    <property type="evidence" value="ECO:0007669"/>
    <property type="project" value="InterPro"/>
</dbReference>
<evidence type="ECO:0000256" key="1">
    <source>
        <dbReference type="ARBA" id="ARBA00002734"/>
    </source>
</evidence>
<dbReference type="InterPro" id="IPR036565">
    <property type="entry name" value="Mur-like_cat_sf"/>
</dbReference>
<evidence type="ECO:0000256" key="12">
    <source>
        <dbReference type="ARBA" id="ARBA00022960"/>
    </source>
</evidence>
<dbReference type="InterPro" id="IPR013221">
    <property type="entry name" value="Mur_ligase_cen"/>
</dbReference>
<dbReference type="SUPFAM" id="SSF53244">
    <property type="entry name" value="MurD-like peptide ligases, peptide-binding domain"/>
    <property type="match status" value="1"/>
</dbReference>
<dbReference type="GO" id="GO:0051301">
    <property type="term" value="P:cell division"/>
    <property type="evidence" value="ECO:0007669"/>
    <property type="project" value="UniProtKB-KW"/>
</dbReference>
<comment type="function">
    <text evidence="1 19 20">Cell wall formation. Catalyzes the addition of glutamate to the nucleotide precursor UDP-N-acetylmuramoyl-L-alanine (UMA).</text>
</comment>
<dbReference type="Proteomes" id="UP000297454">
    <property type="component" value="Unassembled WGS sequence"/>
</dbReference>
<name>A0A4R9C1H0_9FIRM</name>
<dbReference type="RefSeq" id="WP_134744446.1">
    <property type="nucleotide sequence ID" value="NZ_JBFNFK010000007.1"/>
</dbReference>
<evidence type="ECO:0000256" key="10">
    <source>
        <dbReference type="ARBA" id="ARBA00022741"/>
    </source>
</evidence>
<evidence type="ECO:0000256" key="2">
    <source>
        <dbReference type="ARBA" id="ARBA00004496"/>
    </source>
</evidence>
<reference evidence="23 24" key="1">
    <citation type="submission" date="2019-01" db="EMBL/GenBank/DDBJ databases">
        <title>Draft Genome Sequences of Helcococcus ovis Strains Isolated from the Uterus and Vagina of Dairy Cows with Metritis.</title>
        <authorList>
            <person name="Cunha F."/>
            <person name="Jeon S.J."/>
            <person name="Kutzer P."/>
            <person name="Galvao K.N."/>
        </authorList>
    </citation>
    <scope>NUCLEOTIDE SEQUENCE [LARGE SCALE GENOMIC DNA]</scope>
    <source>
        <strain evidence="23 24">KG-37</strain>
    </source>
</reference>
<evidence type="ECO:0000256" key="11">
    <source>
        <dbReference type="ARBA" id="ARBA00022840"/>
    </source>
</evidence>
<dbReference type="InterPro" id="IPR004101">
    <property type="entry name" value="Mur_ligase_C"/>
</dbReference>
<dbReference type="EMBL" id="SCFR01000010">
    <property type="protein sequence ID" value="TFF66452.1"/>
    <property type="molecule type" value="Genomic_DNA"/>
</dbReference>
<sequence length="443" mass="50517">MDVKDKKVIVFGLGVTGKSSIRALSKLGAKVYIYDDRKYEEYKDTLNDLKEYDYQIIENKDEIEWEEIEFILKSPGIKLDNKFILLALEKNIKVYSDIEVAYQLWGGDNLISVTGTNGKTTTTAMISHILNKCGIKSKVVGNIGVGILWEILQNGLDYKYVLELSSFQLSSIDKFRSKVSIITNITEDHTDWHGKFDNYKESKYAIFKNVLKNDVVILNKDDIYLKNLNINSDNILYFSLKNDADAYLNNNDIVVLDNKFNKDKIHLVGNHNIANTLAACLAISNLYIPFNKIVDSISTFNAIEHRIEFVKEINGVKYFNDSKGTNIDSTKVALDGFESNVILIGGGYDKHVEFDTLFNCNKNIKLLILYGETKYKMEKSAKKCNIKNIKIVNDLEQAVNLAYNYAVNGDTVLFSPANASWDMYNSYEERGKHFKELVLKYAK</sequence>
<feature type="binding site" evidence="19">
    <location>
        <begin position="115"/>
        <end position="121"/>
    </location>
    <ligand>
        <name>ATP</name>
        <dbReference type="ChEBI" id="CHEBI:30616"/>
    </ligand>
</feature>
<dbReference type="SUPFAM" id="SSF51984">
    <property type="entry name" value="MurCD N-terminal domain"/>
    <property type="match status" value="1"/>
</dbReference>
<dbReference type="GO" id="GO:0071555">
    <property type="term" value="P:cell wall organization"/>
    <property type="evidence" value="ECO:0007669"/>
    <property type="project" value="UniProtKB-KW"/>
</dbReference>
<dbReference type="Gene3D" id="3.40.1190.10">
    <property type="entry name" value="Mur-like, catalytic domain"/>
    <property type="match status" value="1"/>
</dbReference>
<dbReference type="InterPro" id="IPR018109">
    <property type="entry name" value="Folylpolyglutamate_synth_CS"/>
</dbReference>
<dbReference type="PANTHER" id="PTHR43692">
    <property type="entry name" value="UDP-N-ACETYLMURAMOYLALANINE--D-GLUTAMATE LIGASE"/>
    <property type="match status" value="1"/>
</dbReference>
<dbReference type="AlphaFoldDB" id="A0A4R9C1H0"/>
<evidence type="ECO:0000256" key="13">
    <source>
        <dbReference type="ARBA" id="ARBA00022984"/>
    </source>
</evidence>
<protein>
    <recommendedName>
        <fullName evidence="6 19">UDP-N-acetylmuramoylalanine--D-glutamate ligase</fullName>
        <ecNumber evidence="5 19">6.3.2.9</ecNumber>
    </recommendedName>
    <alternativeName>
        <fullName evidence="17 19">D-glutamic acid-adding enzyme</fullName>
    </alternativeName>
    <alternativeName>
        <fullName evidence="16 19">UDP-N-acetylmuramoyl-L-alanyl-D-glutamate synthetase</fullName>
    </alternativeName>
</protein>
<dbReference type="PANTHER" id="PTHR43692:SF1">
    <property type="entry name" value="UDP-N-ACETYLMURAMOYLALANINE--D-GLUTAMATE LIGASE"/>
    <property type="match status" value="1"/>
</dbReference>
<feature type="domain" description="Mur ligase C-terminal" evidence="21">
    <location>
        <begin position="305"/>
        <end position="417"/>
    </location>
</feature>
<keyword evidence="10 19" id="KW-0547">Nucleotide-binding</keyword>
<dbReference type="GO" id="GO:0009252">
    <property type="term" value="P:peptidoglycan biosynthetic process"/>
    <property type="evidence" value="ECO:0007669"/>
    <property type="project" value="UniProtKB-UniRule"/>
</dbReference>
<keyword evidence="15 19" id="KW-0961">Cell wall biogenesis/degradation</keyword>
<dbReference type="NCBIfam" id="TIGR01087">
    <property type="entry name" value="murD"/>
    <property type="match status" value="1"/>
</dbReference>
<dbReference type="SUPFAM" id="SSF53623">
    <property type="entry name" value="MurD-like peptide ligases, catalytic domain"/>
    <property type="match status" value="1"/>
</dbReference>
<comment type="catalytic activity">
    <reaction evidence="18 19 20">
        <text>UDP-N-acetyl-alpha-D-muramoyl-L-alanine + D-glutamate + ATP = UDP-N-acetyl-alpha-D-muramoyl-L-alanyl-D-glutamate + ADP + phosphate + H(+)</text>
        <dbReference type="Rhea" id="RHEA:16429"/>
        <dbReference type="ChEBI" id="CHEBI:15378"/>
        <dbReference type="ChEBI" id="CHEBI:29986"/>
        <dbReference type="ChEBI" id="CHEBI:30616"/>
        <dbReference type="ChEBI" id="CHEBI:43474"/>
        <dbReference type="ChEBI" id="CHEBI:83898"/>
        <dbReference type="ChEBI" id="CHEBI:83900"/>
        <dbReference type="ChEBI" id="CHEBI:456216"/>
        <dbReference type="EC" id="6.3.2.9"/>
    </reaction>
</comment>
<keyword evidence="9 19" id="KW-0132">Cell division</keyword>
<evidence type="ECO:0000256" key="8">
    <source>
        <dbReference type="ARBA" id="ARBA00022598"/>
    </source>
</evidence>
<feature type="domain" description="Mur ligase central" evidence="22">
    <location>
        <begin position="113"/>
        <end position="282"/>
    </location>
</feature>
<dbReference type="Pfam" id="PF08245">
    <property type="entry name" value="Mur_ligase_M"/>
    <property type="match status" value="1"/>
</dbReference>
<comment type="pathway">
    <text evidence="3 19 20">Cell wall biogenesis; peptidoglycan biosynthesis.</text>
</comment>
<evidence type="ECO:0000256" key="4">
    <source>
        <dbReference type="ARBA" id="ARBA00010416"/>
    </source>
</evidence>
<dbReference type="InterPro" id="IPR036615">
    <property type="entry name" value="Mur_ligase_C_dom_sf"/>
</dbReference>
<comment type="similarity">
    <text evidence="4 19">Belongs to the MurCDEF family.</text>
</comment>
<dbReference type="EC" id="6.3.2.9" evidence="5 19"/>
<evidence type="ECO:0000313" key="24">
    <source>
        <dbReference type="Proteomes" id="UP000297454"/>
    </source>
</evidence>
<dbReference type="GO" id="GO:0005737">
    <property type="term" value="C:cytoplasm"/>
    <property type="evidence" value="ECO:0007669"/>
    <property type="project" value="UniProtKB-SubCell"/>
</dbReference>
<dbReference type="GO" id="GO:0008764">
    <property type="term" value="F:UDP-N-acetylmuramoylalanine-D-glutamate ligase activity"/>
    <property type="evidence" value="ECO:0007669"/>
    <property type="project" value="UniProtKB-UniRule"/>
</dbReference>
<keyword evidence="11 19" id="KW-0067">ATP-binding</keyword>